<dbReference type="EMBL" id="JAUQSZ010000003">
    <property type="protein sequence ID" value="MDO7841856.1"/>
    <property type="molecule type" value="Genomic_DNA"/>
</dbReference>
<dbReference type="InterPro" id="IPR036709">
    <property type="entry name" value="Autotransporte_beta_dom_sf"/>
</dbReference>
<sequence>MLALTLVVGPQAFAQEECGPATSATVTCTSAGNPYPNGISYIAPPQDLTINLDSDVVVDTTNTLNIGILAVTTPTNSITINADTGASITTSDAGAFGVLAGTTAGDVTVNTGNVITHGDFAYGVLAVADTGDVIVNSNTITTDGAGADAVNISTGQGNITATGFTIVTNGAGADGFNLLTQGGDINVTLARSIFGGTVITNGDGSIGVSAVAPGAGNVSIVGNGPNGFGPSAVITSGAGSTGVLATAENGNVLVDLSQVQTTGAGSDAIVATSTGGTVTVNASAVTANDGRGIVATGAAGATVTQSGNFIGTGGDNHAAVTVASTSGTARATISTAFTNGANSNAVDVSSATGDAIVSVGGVSTQGAGSTGVRVSGNTASASVASARTFGDNAVGVLATGTGGTAAVVNNGDVTTTGTGSSGIVATGTTGVTISGTGLVSTAGDTATGIDASSTGGIASVTSGPVSTTGSGAVAISARGTSATVTANGLVSRSGAAGAAPTAAIVVQGTTGTATANVGSVTGSGTGISAVQLNGATTAAATVRTGGVVTGNVDGIAITSATGSTVSNAGTINTGTGYAIRATGGAATVSNSGSINGRLLLTGGNDSVTNSGTFNATQASDFGAGNDSFVNSGTYNSSSVTDLGAGNDSFTNSGVFIANAGGGLNFNSGTDSFANSGTIRILPGTATAGTTSFTGLESFANSGTIDLRNGHTGDVFTIGTSAYTGSGASTLGLDVQLGGATPTADRFVTGAATGSTAIVLNNLTTGVPQLNPGIVLVQGGAGSNAGAFTLSGGNVNYGFASYGLRFNAADNSYLLVGAPSEAAFRTLKVAEGARTLWYKSADAWSAHMTSLRDATWRATDGGETPGSGLWLQMYGSSDTRRNGTQGFTTFGQAGTANLGYKQDAFGGQIGFDFGAPKPAGGLVFGITGGYVSSELGFAGSPDRIRYDTINGGAYLSFVSGIVFANALGKYDYSWIDTSFAGTRTKLHGNSYGAQGEVGVRFGGTRFFVEPVAQVAYVKTNIDTLVAPGFSFDFDERDGLRGKAGARVGAAFDLMGSKGLVYASGMAVHEFRGQDGVALTSGGQTVAFFNNRIGTYGQGAVGFNVTTPGGVTGFIEGFGDYSDDYRGGGGRAGIRLHF</sequence>
<dbReference type="InterPro" id="IPR006315">
    <property type="entry name" value="OM_autotransptr_brl_dom"/>
</dbReference>
<accession>A0ABT8ZWB3</accession>
<dbReference type="InterPro" id="IPR005546">
    <property type="entry name" value="Autotransporte_beta"/>
</dbReference>
<proteinExistence type="predicted"/>
<dbReference type="Proteomes" id="UP001176468">
    <property type="component" value="Unassembled WGS sequence"/>
</dbReference>
<protein>
    <submittedName>
        <fullName evidence="2">Autotransporter outer membrane beta-barrel domain-containing protein</fullName>
    </submittedName>
</protein>
<organism evidence="2 3">
    <name type="scientific">Sphingomonas immobilis</name>
    <dbReference type="NCBI Taxonomy" id="3063997"/>
    <lineage>
        <taxon>Bacteria</taxon>
        <taxon>Pseudomonadati</taxon>
        <taxon>Pseudomonadota</taxon>
        <taxon>Alphaproteobacteria</taxon>
        <taxon>Sphingomonadales</taxon>
        <taxon>Sphingomonadaceae</taxon>
        <taxon>Sphingomonas</taxon>
    </lineage>
</organism>
<dbReference type="NCBIfam" id="TIGR01414">
    <property type="entry name" value="autotrans_barl"/>
    <property type="match status" value="1"/>
</dbReference>
<comment type="caution">
    <text evidence="2">The sequence shown here is derived from an EMBL/GenBank/DDBJ whole genome shotgun (WGS) entry which is preliminary data.</text>
</comment>
<name>A0ABT8ZWB3_9SPHN</name>
<reference evidence="2" key="1">
    <citation type="submission" date="2023-07" db="EMBL/GenBank/DDBJ databases">
        <authorList>
            <person name="Kim M.K."/>
        </authorList>
    </citation>
    <scope>NUCLEOTIDE SEQUENCE</scope>
    <source>
        <strain evidence="2">CA1-15</strain>
    </source>
</reference>
<evidence type="ECO:0000259" key="1">
    <source>
        <dbReference type="PROSITE" id="PS51208"/>
    </source>
</evidence>
<dbReference type="Gene3D" id="2.40.128.130">
    <property type="entry name" value="Autotransporter beta-domain"/>
    <property type="match status" value="1"/>
</dbReference>
<dbReference type="InterPro" id="IPR012332">
    <property type="entry name" value="Autotransporter_pectin_lyase_C"/>
</dbReference>
<dbReference type="Gene3D" id="2.160.20.20">
    <property type="match status" value="1"/>
</dbReference>
<feature type="domain" description="Autotransporter" evidence="1">
    <location>
        <begin position="861"/>
        <end position="1136"/>
    </location>
</feature>
<evidence type="ECO:0000313" key="3">
    <source>
        <dbReference type="Proteomes" id="UP001176468"/>
    </source>
</evidence>
<keyword evidence="3" id="KW-1185">Reference proteome</keyword>
<dbReference type="SUPFAM" id="SSF103515">
    <property type="entry name" value="Autotransporter"/>
    <property type="match status" value="1"/>
</dbReference>
<dbReference type="SMART" id="SM00869">
    <property type="entry name" value="Autotransporter"/>
    <property type="match status" value="1"/>
</dbReference>
<gene>
    <name evidence="2" type="ORF">Q5H94_05930</name>
</gene>
<evidence type="ECO:0000313" key="2">
    <source>
        <dbReference type="EMBL" id="MDO7841856.1"/>
    </source>
</evidence>
<dbReference type="PROSITE" id="PS51208">
    <property type="entry name" value="AUTOTRANSPORTER"/>
    <property type="match status" value="1"/>
</dbReference>